<gene>
    <name evidence="2" type="primary">LOC112494435</name>
</gene>
<sequence length="381" mass="44045">MACENNTRSSKSCKCANGWHYKRLNPRIKKNHPPFNTSTTLRKNLGLHPKLFPVTQDSPAVGLYNPSRISCRKNTRDWQRDEELKEFSATMGGHLLEKYVFERNLQKTGRGPGTHEISQWPDNILDRSCKTIKANVGFGITPRFKKDARKNMPGPGYLSDLFRFKNHNRFKKHSSLPTFEFDGLRSRFQKSLHSWSLPCNLYNPRHPDCLDNLLSKVVSKRGPYDLFTGCRDYTSVKGYLAMPSTIYNKDWPMGFSGEIDKLLHKSNYFKGLWTHCPRFTKKPFTRIMLNDPSLCYKDPDQPGPGYYEPQQISKPKNALRYPFDSNILNVRPLRCKEICPGPGRYPTKVPKNIKGNGWSWVFKSKAPRTIVANARQPYNDF</sequence>
<dbReference type="RefSeq" id="XP_024941380.1">
    <property type="nucleotide sequence ID" value="XM_025085612.1"/>
</dbReference>
<keyword evidence="1" id="KW-1185">Reference proteome</keyword>
<dbReference type="GeneID" id="112494435"/>
<reference evidence="2" key="1">
    <citation type="submission" date="2025-08" db="UniProtKB">
        <authorList>
            <consortium name="RefSeq"/>
        </authorList>
    </citation>
    <scope>IDENTIFICATION</scope>
</reference>
<dbReference type="InterPro" id="IPR033557">
    <property type="entry name" value="CIMAP2"/>
</dbReference>
<evidence type="ECO:0000313" key="1">
    <source>
        <dbReference type="Proteomes" id="UP000694920"/>
    </source>
</evidence>
<dbReference type="Proteomes" id="UP000694920">
    <property type="component" value="Unplaced"/>
</dbReference>
<accession>A0AAJ7RI56</accession>
<organism evidence="1 2">
    <name type="scientific">Cephus cinctus</name>
    <name type="common">Wheat stem sawfly</name>
    <dbReference type="NCBI Taxonomy" id="211228"/>
    <lineage>
        <taxon>Eukaryota</taxon>
        <taxon>Metazoa</taxon>
        <taxon>Ecdysozoa</taxon>
        <taxon>Arthropoda</taxon>
        <taxon>Hexapoda</taxon>
        <taxon>Insecta</taxon>
        <taxon>Pterygota</taxon>
        <taxon>Neoptera</taxon>
        <taxon>Endopterygota</taxon>
        <taxon>Hymenoptera</taxon>
        <taxon>Cephoidea</taxon>
        <taxon>Cephidae</taxon>
        <taxon>Cephus</taxon>
    </lineage>
</organism>
<dbReference type="AlphaFoldDB" id="A0AAJ7RI56"/>
<dbReference type="KEGG" id="ccin:112494435"/>
<dbReference type="InterPro" id="IPR010736">
    <property type="entry name" value="SHIPPO-rpt"/>
</dbReference>
<dbReference type="PANTHER" id="PTHR34914">
    <property type="entry name" value="LYMPHOCYTE EXPANSION MOLECULE"/>
    <property type="match status" value="1"/>
</dbReference>
<evidence type="ECO:0000313" key="2">
    <source>
        <dbReference type="RefSeq" id="XP_024941380.1"/>
    </source>
</evidence>
<proteinExistence type="predicted"/>
<dbReference type="Pfam" id="PF07004">
    <property type="entry name" value="SHIPPO-rpt"/>
    <property type="match status" value="1"/>
</dbReference>
<dbReference type="PANTHER" id="PTHR34914:SF1">
    <property type="entry name" value="LYMPHOCYTE EXPANSION MOLECULE"/>
    <property type="match status" value="1"/>
</dbReference>
<protein>
    <submittedName>
        <fullName evidence="2">Uncharacterized protein LOC112494435</fullName>
    </submittedName>
</protein>
<name>A0AAJ7RI56_CEPCN</name>